<evidence type="ECO:0008006" key="3">
    <source>
        <dbReference type="Google" id="ProtNLM"/>
    </source>
</evidence>
<accession>A0A139BP92</accession>
<proteinExistence type="predicted"/>
<reference evidence="1 2" key="1">
    <citation type="submission" date="2016-02" db="EMBL/GenBank/DDBJ databases">
        <authorList>
            <person name="Wen L."/>
            <person name="He K."/>
            <person name="Yang H."/>
        </authorList>
    </citation>
    <scope>NUCLEOTIDE SEQUENCE [LARGE SCALE GENOMIC DNA]</scope>
    <source>
        <strain evidence="1">ShG14-8</strain>
    </source>
</reference>
<dbReference type="InterPro" id="IPR011010">
    <property type="entry name" value="DNA_brk_join_enz"/>
</dbReference>
<comment type="caution">
    <text evidence="1">The sequence shown here is derived from an EMBL/GenBank/DDBJ whole genome shotgun (WGS) entry which is preliminary data.</text>
</comment>
<sequence length="82" mass="9429">MDALRKRGILLLKWMMRLADLVHVLQELGGWSTPEMVQKYAHLSSEHLAQWVDRRPTVVPKIKPESDTFLTTEKENGLSIST</sequence>
<organism evidence="1 2">
    <name type="scientific">Candidatus Gallionella acididurans</name>
    <dbReference type="NCBI Taxonomy" id="1796491"/>
    <lineage>
        <taxon>Bacteria</taxon>
        <taxon>Pseudomonadati</taxon>
        <taxon>Pseudomonadota</taxon>
        <taxon>Betaproteobacteria</taxon>
        <taxon>Nitrosomonadales</taxon>
        <taxon>Gallionellaceae</taxon>
        <taxon>Gallionella</taxon>
    </lineage>
</organism>
<dbReference type="AlphaFoldDB" id="A0A139BP92"/>
<dbReference type="EMBL" id="LSLI01000181">
    <property type="protein sequence ID" value="KXS30623.1"/>
    <property type="molecule type" value="Genomic_DNA"/>
</dbReference>
<dbReference type="SUPFAM" id="SSF56349">
    <property type="entry name" value="DNA breaking-rejoining enzymes"/>
    <property type="match status" value="1"/>
</dbReference>
<dbReference type="Proteomes" id="UP000070578">
    <property type="component" value="Unassembled WGS sequence"/>
</dbReference>
<name>A0A139BP92_9PROT</name>
<evidence type="ECO:0000313" key="1">
    <source>
        <dbReference type="EMBL" id="KXS30623.1"/>
    </source>
</evidence>
<protein>
    <recommendedName>
        <fullName evidence="3">Integrase</fullName>
    </recommendedName>
</protein>
<reference evidence="1 2" key="2">
    <citation type="submission" date="2016-03" db="EMBL/GenBank/DDBJ databases">
        <title>New uncultured bacterium of the family Gallionellaceae from acid mine drainage: description and reconstruction of genome based on metagenomic analysis of microbial community.</title>
        <authorList>
            <person name="Kadnikov V."/>
            <person name="Ivasenko D."/>
            <person name="Beletsky A."/>
            <person name="Mardanov A."/>
            <person name="Danilova E."/>
            <person name="Pimenov N."/>
            <person name="Karnachuk O."/>
            <person name="Ravin N."/>
        </authorList>
    </citation>
    <scope>NUCLEOTIDE SEQUENCE [LARGE SCALE GENOMIC DNA]</scope>
    <source>
        <strain evidence="1">ShG14-8</strain>
    </source>
</reference>
<evidence type="ECO:0000313" key="2">
    <source>
        <dbReference type="Proteomes" id="UP000070578"/>
    </source>
</evidence>
<feature type="non-terminal residue" evidence="1">
    <location>
        <position position="82"/>
    </location>
</feature>
<dbReference type="GO" id="GO:0003677">
    <property type="term" value="F:DNA binding"/>
    <property type="evidence" value="ECO:0007669"/>
    <property type="project" value="InterPro"/>
</dbReference>
<gene>
    <name evidence="1" type="ORF">AWT59_3247</name>
</gene>